<evidence type="ECO:0000256" key="1">
    <source>
        <dbReference type="ARBA" id="ARBA00002324"/>
    </source>
</evidence>
<evidence type="ECO:0000256" key="4">
    <source>
        <dbReference type="ARBA" id="ARBA00022642"/>
    </source>
</evidence>
<evidence type="ECO:0000256" key="3">
    <source>
        <dbReference type="ARBA" id="ARBA00009014"/>
    </source>
</evidence>
<dbReference type="GO" id="GO:0005524">
    <property type="term" value="F:ATP binding"/>
    <property type="evidence" value="ECO:0007669"/>
    <property type="project" value="UniProtKB-KW"/>
</dbReference>
<dbReference type="UniPathway" id="UPA00253">
    <property type="reaction ID" value="UER00332"/>
</dbReference>
<dbReference type="InterPro" id="IPR014729">
    <property type="entry name" value="Rossmann-like_a/b/a_fold"/>
</dbReference>
<proteinExistence type="inferred from homology"/>
<dbReference type="RefSeq" id="WP_180544867.1">
    <property type="nucleotide sequence ID" value="NZ_JACCJZ010000014.1"/>
</dbReference>
<reference evidence="13 14" key="1">
    <citation type="submission" date="2020-07" db="EMBL/GenBank/DDBJ databases">
        <title>isolation of Luteimonas sp. SJ-16.</title>
        <authorList>
            <person name="Huang X.-X."/>
            <person name="Xu L."/>
            <person name="Sun J.-Q."/>
        </authorList>
    </citation>
    <scope>NUCLEOTIDE SEQUENCE [LARGE SCALE GENOMIC DNA]</scope>
    <source>
        <strain evidence="13 14">SJ-16</strain>
    </source>
</reference>
<evidence type="ECO:0000256" key="9">
    <source>
        <dbReference type="ARBA" id="ARBA00023027"/>
    </source>
</evidence>
<dbReference type="PANTHER" id="PTHR21342:SF0">
    <property type="entry name" value="BIFUNCTIONAL NMN ADENYLYLTRANSFERASE_NUDIX HYDROLASE"/>
    <property type="match status" value="1"/>
</dbReference>
<evidence type="ECO:0000313" key="14">
    <source>
        <dbReference type="Proteomes" id="UP000589896"/>
    </source>
</evidence>
<evidence type="ECO:0000256" key="7">
    <source>
        <dbReference type="ARBA" id="ARBA00022741"/>
    </source>
</evidence>
<dbReference type="GO" id="GO:0009435">
    <property type="term" value="P:NAD+ biosynthetic process"/>
    <property type="evidence" value="ECO:0007669"/>
    <property type="project" value="UniProtKB-UniRule"/>
</dbReference>
<evidence type="ECO:0000313" key="13">
    <source>
        <dbReference type="EMBL" id="NYZ62635.1"/>
    </source>
</evidence>
<keyword evidence="6 11" id="KW-0548">Nucleotidyltransferase</keyword>
<dbReference type="SUPFAM" id="SSF52374">
    <property type="entry name" value="Nucleotidylyl transferase"/>
    <property type="match status" value="1"/>
</dbReference>
<comment type="caution">
    <text evidence="13">The sequence shown here is derived from an EMBL/GenBank/DDBJ whole genome shotgun (WGS) entry which is preliminary data.</text>
</comment>
<keyword evidence="5 11" id="KW-0808">Transferase</keyword>
<comment type="function">
    <text evidence="1 11">Catalyzes the reversible adenylation of nicotinate mononucleotide (NaMN) to nicotinic acid adenine dinucleotide (NaAD).</text>
</comment>
<comment type="similarity">
    <text evidence="3 11">Belongs to the NadD family.</text>
</comment>
<evidence type="ECO:0000256" key="8">
    <source>
        <dbReference type="ARBA" id="ARBA00022840"/>
    </source>
</evidence>
<dbReference type="NCBIfam" id="TIGR00125">
    <property type="entry name" value="cyt_tran_rel"/>
    <property type="match status" value="1"/>
</dbReference>
<keyword evidence="8 11" id="KW-0067">ATP-binding</keyword>
<evidence type="ECO:0000256" key="6">
    <source>
        <dbReference type="ARBA" id="ARBA00022695"/>
    </source>
</evidence>
<sequence length="219" mass="23085">MDVFLVYGGTFDPIHRGHLAIACAARDALRCTVHVVPASDPPHRAPPGADAGQRAAMVAIAIAHVPGLVLDRRELQRGGRSYTVETLAELRAALGPRRPLAWLVGADSLLGLSGWHRWTSLFDLAHLVVAERPGSGLDDAIPGVLADALRARWTERPDDLAAAPGGRVLRLRQPLSLVSATEVRAQLARGAPVDALLPPGVAAFIEATGLYRPAPGASL</sequence>
<dbReference type="GO" id="GO:0004515">
    <property type="term" value="F:nicotinate-nucleotide adenylyltransferase activity"/>
    <property type="evidence" value="ECO:0007669"/>
    <property type="project" value="UniProtKB-UniRule"/>
</dbReference>
<dbReference type="EMBL" id="JACCJZ010000014">
    <property type="protein sequence ID" value="NYZ62635.1"/>
    <property type="molecule type" value="Genomic_DNA"/>
</dbReference>
<dbReference type="Gene3D" id="3.40.50.620">
    <property type="entry name" value="HUPs"/>
    <property type="match status" value="1"/>
</dbReference>
<dbReference type="InterPro" id="IPR005248">
    <property type="entry name" value="NadD/NMNAT"/>
</dbReference>
<keyword evidence="4 11" id="KW-0662">Pyridine nucleotide biosynthesis</keyword>
<evidence type="ECO:0000256" key="11">
    <source>
        <dbReference type="HAMAP-Rule" id="MF_00244"/>
    </source>
</evidence>
<dbReference type="NCBIfam" id="TIGR00482">
    <property type="entry name" value="nicotinate (nicotinamide) nucleotide adenylyltransferase"/>
    <property type="match status" value="1"/>
</dbReference>
<name>A0A7Z0QT98_9GAMM</name>
<dbReference type="PANTHER" id="PTHR21342">
    <property type="entry name" value="PHOSPHOPANTETHEINE ADENYLYLTRANSFERASE"/>
    <property type="match status" value="1"/>
</dbReference>
<gene>
    <name evidence="11 13" type="primary">nadD</name>
    <name evidence="13" type="ORF">H0E82_07625</name>
</gene>
<organism evidence="13 14">
    <name type="scientific">Luteimonas deserti</name>
    <dbReference type="NCBI Taxonomy" id="2752306"/>
    <lineage>
        <taxon>Bacteria</taxon>
        <taxon>Pseudomonadati</taxon>
        <taxon>Pseudomonadota</taxon>
        <taxon>Gammaproteobacteria</taxon>
        <taxon>Lysobacterales</taxon>
        <taxon>Lysobacteraceae</taxon>
        <taxon>Luteimonas</taxon>
    </lineage>
</organism>
<dbReference type="Proteomes" id="UP000589896">
    <property type="component" value="Unassembled WGS sequence"/>
</dbReference>
<evidence type="ECO:0000256" key="10">
    <source>
        <dbReference type="ARBA" id="ARBA00048721"/>
    </source>
</evidence>
<keyword evidence="14" id="KW-1185">Reference proteome</keyword>
<dbReference type="HAMAP" id="MF_00244">
    <property type="entry name" value="NaMN_adenylyltr"/>
    <property type="match status" value="1"/>
</dbReference>
<keyword evidence="9 11" id="KW-0520">NAD</keyword>
<dbReference type="Pfam" id="PF01467">
    <property type="entry name" value="CTP_transf_like"/>
    <property type="match status" value="1"/>
</dbReference>
<protein>
    <recommendedName>
        <fullName evidence="11">Probable nicotinate-nucleotide adenylyltransferase</fullName>
        <ecNumber evidence="11">2.7.7.18</ecNumber>
    </recommendedName>
    <alternativeName>
        <fullName evidence="11">Deamido-NAD(+) diphosphorylase</fullName>
    </alternativeName>
    <alternativeName>
        <fullName evidence="11">Deamido-NAD(+) pyrophosphorylase</fullName>
    </alternativeName>
    <alternativeName>
        <fullName evidence="11">Nicotinate mononucleotide adenylyltransferase</fullName>
        <shortName evidence="11">NaMN adenylyltransferase</shortName>
    </alternativeName>
</protein>
<evidence type="ECO:0000256" key="2">
    <source>
        <dbReference type="ARBA" id="ARBA00005019"/>
    </source>
</evidence>
<feature type="domain" description="Cytidyltransferase-like" evidence="12">
    <location>
        <begin position="6"/>
        <end position="185"/>
    </location>
</feature>
<dbReference type="AlphaFoldDB" id="A0A7Z0QT98"/>
<evidence type="ECO:0000259" key="12">
    <source>
        <dbReference type="Pfam" id="PF01467"/>
    </source>
</evidence>
<dbReference type="CDD" id="cd02165">
    <property type="entry name" value="NMNAT"/>
    <property type="match status" value="1"/>
</dbReference>
<dbReference type="InterPro" id="IPR004821">
    <property type="entry name" value="Cyt_trans-like"/>
</dbReference>
<comment type="catalytic activity">
    <reaction evidence="10 11">
        <text>nicotinate beta-D-ribonucleotide + ATP + H(+) = deamido-NAD(+) + diphosphate</text>
        <dbReference type="Rhea" id="RHEA:22860"/>
        <dbReference type="ChEBI" id="CHEBI:15378"/>
        <dbReference type="ChEBI" id="CHEBI:30616"/>
        <dbReference type="ChEBI" id="CHEBI:33019"/>
        <dbReference type="ChEBI" id="CHEBI:57502"/>
        <dbReference type="ChEBI" id="CHEBI:58437"/>
        <dbReference type="EC" id="2.7.7.18"/>
    </reaction>
</comment>
<accession>A0A7Z0QT98</accession>
<keyword evidence="7 11" id="KW-0547">Nucleotide-binding</keyword>
<dbReference type="EC" id="2.7.7.18" evidence="11"/>
<comment type="pathway">
    <text evidence="2 11">Cofactor biosynthesis; NAD(+) biosynthesis; deamido-NAD(+) from nicotinate D-ribonucleotide: step 1/1.</text>
</comment>
<evidence type="ECO:0000256" key="5">
    <source>
        <dbReference type="ARBA" id="ARBA00022679"/>
    </source>
</evidence>
<dbReference type="NCBIfam" id="NF000839">
    <property type="entry name" value="PRK00071.1-1"/>
    <property type="match status" value="1"/>
</dbReference>